<protein>
    <recommendedName>
        <fullName evidence="4">ABC transporter permease</fullName>
    </recommendedName>
</protein>
<dbReference type="RefSeq" id="WP_101532907.1">
    <property type="nucleotide sequence ID" value="NZ_PKUQ01000010.1"/>
</dbReference>
<feature type="transmembrane region" description="Helical" evidence="1">
    <location>
        <begin position="309"/>
        <end position="336"/>
    </location>
</feature>
<feature type="transmembrane region" description="Helical" evidence="1">
    <location>
        <begin position="267"/>
        <end position="289"/>
    </location>
</feature>
<feature type="transmembrane region" description="Helical" evidence="1">
    <location>
        <begin position="356"/>
        <end position="383"/>
    </location>
</feature>
<dbReference type="EMBL" id="PKUQ01000010">
    <property type="protein sequence ID" value="PLW78195.1"/>
    <property type="molecule type" value="Genomic_DNA"/>
</dbReference>
<comment type="caution">
    <text evidence="2">The sequence shown here is derived from an EMBL/GenBank/DDBJ whole genome shotgun (WGS) entry which is preliminary data.</text>
</comment>
<gene>
    <name evidence="2" type="ORF">C0081_06015</name>
</gene>
<keyword evidence="1" id="KW-1133">Transmembrane helix</keyword>
<name>A0A2N5XUS8_9HYPH</name>
<evidence type="ECO:0000313" key="2">
    <source>
        <dbReference type="EMBL" id="PLW78195.1"/>
    </source>
</evidence>
<keyword evidence="3" id="KW-1185">Reference proteome</keyword>
<evidence type="ECO:0000313" key="3">
    <source>
        <dbReference type="Proteomes" id="UP000234881"/>
    </source>
</evidence>
<organism evidence="2 3">
    <name type="scientific">Cohaesibacter celericrescens</name>
    <dbReference type="NCBI Taxonomy" id="2067669"/>
    <lineage>
        <taxon>Bacteria</taxon>
        <taxon>Pseudomonadati</taxon>
        <taxon>Pseudomonadota</taxon>
        <taxon>Alphaproteobacteria</taxon>
        <taxon>Hyphomicrobiales</taxon>
        <taxon>Cohaesibacteraceae</taxon>
    </lineage>
</organism>
<evidence type="ECO:0000256" key="1">
    <source>
        <dbReference type="SAM" id="Phobius"/>
    </source>
</evidence>
<dbReference type="Proteomes" id="UP000234881">
    <property type="component" value="Unassembled WGS sequence"/>
</dbReference>
<proteinExistence type="predicted"/>
<dbReference type="OrthoDB" id="7691572at2"/>
<reference evidence="2 3" key="1">
    <citation type="submission" date="2018-01" db="EMBL/GenBank/DDBJ databases">
        <title>The draft genome sequence of Cohaesibacter sp. H1304.</title>
        <authorList>
            <person name="Wang N.-N."/>
            <person name="Du Z.-J."/>
        </authorList>
    </citation>
    <scope>NUCLEOTIDE SEQUENCE [LARGE SCALE GENOMIC DNA]</scope>
    <source>
        <strain evidence="2 3">H1304</strain>
    </source>
</reference>
<keyword evidence="1" id="KW-0472">Membrane</keyword>
<evidence type="ECO:0008006" key="4">
    <source>
        <dbReference type="Google" id="ProtNLM"/>
    </source>
</evidence>
<feature type="transmembrane region" description="Helical" evidence="1">
    <location>
        <begin position="19"/>
        <end position="37"/>
    </location>
</feature>
<accession>A0A2N5XUS8</accession>
<dbReference type="AlphaFoldDB" id="A0A2N5XUS8"/>
<keyword evidence="1" id="KW-0812">Transmembrane</keyword>
<sequence>MIALSLAFKSLTRAPRPNIAAMIALVSVLVPAMLLWSMKVGFIQSMMDALRSSPASLEIRVKGDYIITSEQWSEITALDGVGFSIPTARYLSTRAFASRDNGRKRTPVSLMPTAVGDPLVSSGAGLLDSGHAVLSQKLSKQMGLSIGDHFEIANARRSQSEHLRIGLTVADITSKEGVSGNWVFVAPAIIKDVEAFLDGYALPHRGKNKGTSLDERPDVASGLRLYADRIESVVHLTEAMRQLGYTVESNANRIEVIARLDRVLSRIVVAISLVLMVGLVLSVWSWMVVQLERLRSHVALLGLMGQGQVGVGMYFVFIGLFNALGGLLIAGAITYLTMLLGNHQFRFYTLDQTDIFVLPAGHLAVINAVVLALQLLIACFIAFQSSKIRPGDLFRDA</sequence>